<dbReference type="Gene3D" id="1.10.510.10">
    <property type="entry name" value="Transferase(Phosphotransferase) domain 1"/>
    <property type="match status" value="1"/>
</dbReference>
<comment type="catalytic activity">
    <reaction evidence="8">
        <text>L-seryl-[protein] + ATP = O-phospho-L-seryl-[protein] + ADP + H(+)</text>
        <dbReference type="Rhea" id="RHEA:17989"/>
        <dbReference type="Rhea" id="RHEA-COMP:9863"/>
        <dbReference type="Rhea" id="RHEA-COMP:11604"/>
        <dbReference type="ChEBI" id="CHEBI:15378"/>
        <dbReference type="ChEBI" id="CHEBI:29999"/>
        <dbReference type="ChEBI" id="CHEBI:30616"/>
        <dbReference type="ChEBI" id="CHEBI:83421"/>
        <dbReference type="ChEBI" id="CHEBI:456216"/>
        <dbReference type="EC" id="2.7.11.1"/>
    </reaction>
</comment>
<evidence type="ECO:0000259" key="9">
    <source>
        <dbReference type="PROSITE" id="PS50011"/>
    </source>
</evidence>
<dbReference type="GeneID" id="36292699"/>
<organism evidence="10">
    <name type="scientific">Pseudogymnoascus destructans</name>
    <dbReference type="NCBI Taxonomy" id="655981"/>
    <lineage>
        <taxon>Eukaryota</taxon>
        <taxon>Fungi</taxon>
        <taxon>Dikarya</taxon>
        <taxon>Ascomycota</taxon>
        <taxon>Pezizomycotina</taxon>
        <taxon>Leotiomycetes</taxon>
        <taxon>Thelebolales</taxon>
        <taxon>Thelebolaceae</taxon>
        <taxon>Pseudogymnoascus</taxon>
    </lineage>
</organism>
<dbReference type="GO" id="GO:0000245">
    <property type="term" value="P:spliceosomal complex assembly"/>
    <property type="evidence" value="ECO:0007669"/>
    <property type="project" value="TreeGrafter"/>
</dbReference>
<reference evidence="10" key="1">
    <citation type="submission" date="2016-03" db="EMBL/GenBank/DDBJ databases">
        <title>Updated assembly of Pseudogymnoascus destructans, the fungus causing white-nose syndrome of bats.</title>
        <authorList>
            <person name="Palmer J.M."/>
            <person name="Drees K.P."/>
            <person name="Foster J.T."/>
            <person name="Lindner D.L."/>
        </authorList>
    </citation>
    <scope>NUCLEOTIDE SEQUENCE [LARGE SCALE GENOMIC DNA]</scope>
    <source>
        <strain evidence="10">20631-21</strain>
    </source>
</reference>
<protein>
    <recommendedName>
        <fullName evidence="1">non-specific serine/threonine protein kinase</fullName>
        <ecNumber evidence="1">2.7.11.1</ecNumber>
    </recommendedName>
</protein>
<dbReference type="EMBL" id="KV441408">
    <property type="protein sequence ID" value="PQM43542.1"/>
    <property type="molecule type" value="Genomic_DNA"/>
</dbReference>
<dbReference type="SMART" id="SM00220">
    <property type="entry name" value="S_TKc"/>
    <property type="match status" value="1"/>
</dbReference>
<keyword evidence="5" id="KW-0418">Kinase</keyword>
<dbReference type="EC" id="2.7.11.1" evidence="1"/>
<dbReference type="GO" id="GO:0005524">
    <property type="term" value="F:ATP binding"/>
    <property type="evidence" value="ECO:0007669"/>
    <property type="project" value="UniProtKB-KW"/>
</dbReference>
<dbReference type="Proteomes" id="UP000077154">
    <property type="component" value="Unassembled WGS sequence"/>
</dbReference>
<proteinExistence type="predicted"/>
<dbReference type="Gene3D" id="3.30.200.20">
    <property type="entry name" value="Phosphorylase Kinase, domain 1"/>
    <property type="match status" value="1"/>
</dbReference>
<dbReference type="AlphaFoldDB" id="A0A2P6FGN5"/>
<evidence type="ECO:0000313" key="10">
    <source>
        <dbReference type="EMBL" id="PQM43542.1"/>
    </source>
</evidence>
<dbReference type="GO" id="GO:0005737">
    <property type="term" value="C:cytoplasm"/>
    <property type="evidence" value="ECO:0007669"/>
    <property type="project" value="TreeGrafter"/>
</dbReference>
<keyword evidence="4" id="KW-0547">Nucleotide-binding</keyword>
<evidence type="ECO:0000256" key="6">
    <source>
        <dbReference type="ARBA" id="ARBA00022840"/>
    </source>
</evidence>
<dbReference type="PANTHER" id="PTHR47634:SF9">
    <property type="entry name" value="PROTEIN KINASE DOMAIN-CONTAINING PROTEIN-RELATED"/>
    <property type="match status" value="1"/>
</dbReference>
<dbReference type="GO" id="GO:0004674">
    <property type="term" value="F:protein serine/threonine kinase activity"/>
    <property type="evidence" value="ECO:0007669"/>
    <property type="project" value="UniProtKB-KW"/>
</dbReference>
<evidence type="ECO:0000256" key="8">
    <source>
        <dbReference type="ARBA" id="ARBA00048679"/>
    </source>
</evidence>
<dbReference type="RefSeq" id="XP_024328850.1">
    <property type="nucleotide sequence ID" value="XM_024473082.1"/>
</dbReference>
<dbReference type="VEuPathDB" id="FungiDB:GMDG_04879"/>
<dbReference type="Pfam" id="PF00069">
    <property type="entry name" value="Pkinase"/>
    <property type="match status" value="1"/>
</dbReference>
<evidence type="ECO:0000256" key="5">
    <source>
        <dbReference type="ARBA" id="ARBA00022777"/>
    </source>
</evidence>
<dbReference type="GO" id="GO:0050684">
    <property type="term" value="P:regulation of mRNA processing"/>
    <property type="evidence" value="ECO:0007669"/>
    <property type="project" value="TreeGrafter"/>
</dbReference>
<evidence type="ECO:0000256" key="2">
    <source>
        <dbReference type="ARBA" id="ARBA00022527"/>
    </source>
</evidence>
<dbReference type="GO" id="GO:0005634">
    <property type="term" value="C:nucleus"/>
    <property type="evidence" value="ECO:0007669"/>
    <property type="project" value="TreeGrafter"/>
</dbReference>
<sequence>MLVSIRRSLPTFNMRQISTSLAKVLRPATATTASGAPTLLPPDTTVDEEHIPDYNPHHFYPANPGDFFNNRYKTIVKLGWGSCSTVWLAQDVNRRIWQSKPYVALKINNCDFVDTEAAQHELQISKILANTNPLHEGFPYVRTLLNSFEMKGPHGLHTCLVYEPMREPLWLFQKRCRNGKLSLDLIKVYLTFLLRGLDYLHSECHIVHTDLKSDNILVGFEDRSVIKSFVRSQALNPMARKVKDDRVVYRSHNEFGPLKSFGILPKIGDFGLAQRIVDSRRNIHPIQPDHYRAPEVIIGIGWSYSADIWNLGVLIWNLLENKDLFEGIHSDIGKYNCQEHLAQMIALLGPPPKEFLDREMEARSWKWEPPIENPDGRVCTSVNEYFGGPFFDSHGKFLYKDPTLAGLDLGDSTPSLQGEEKKLFLEFVGKMLRWVPEDRMTARELLGDPWLLRDAPSKR</sequence>
<dbReference type="PANTHER" id="PTHR47634">
    <property type="entry name" value="PROTEIN KINASE DOMAIN-CONTAINING PROTEIN-RELATED"/>
    <property type="match status" value="1"/>
</dbReference>
<dbReference type="PROSITE" id="PS00108">
    <property type="entry name" value="PROTEIN_KINASE_ST"/>
    <property type="match status" value="1"/>
</dbReference>
<name>A0A2P6FGN5_9PEZI</name>
<evidence type="ECO:0000256" key="3">
    <source>
        <dbReference type="ARBA" id="ARBA00022679"/>
    </source>
</evidence>
<dbReference type="OrthoDB" id="5979581at2759"/>
<keyword evidence="3" id="KW-0808">Transferase</keyword>
<dbReference type="InterPro" id="IPR051334">
    <property type="entry name" value="SRPK"/>
</dbReference>
<evidence type="ECO:0000256" key="1">
    <source>
        <dbReference type="ARBA" id="ARBA00012513"/>
    </source>
</evidence>
<dbReference type="SUPFAM" id="SSF56112">
    <property type="entry name" value="Protein kinase-like (PK-like)"/>
    <property type="match status" value="1"/>
</dbReference>
<evidence type="ECO:0000256" key="7">
    <source>
        <dbReference type="ARBA" id="ARBA00047899"/>
    </source>
</evidence>
<feature type="domain" description="Protein kinase" evidence="9">
    <location>
        <begin position="72"/>
        <end position="451"/>
    </location>
</feature>
<dbReference type="InterPro" id="IPR011009">
    <property type="entry name" value="Kinase-like_dom_sf"/>
</dbReference>
<dbReference type="PROSITE" id="PS50011">
    <property type="entry name" value="PROTEIN_KINASE_DOM"/>
    <property type="match status" value="1"/>
</dbReference>
<dbReference type="InterPro" id="IPR000719">
    <property type="entry name" value="Prot_kinase_dom"/>
</dbReference>
<dbReference type="InterPro" id="IPR008271">
    <property type="entry name" value="Ser/Thr_kinase_AS"/>
</dbReference>
<accession>A0A2P6FGN5</accession>
<evidence type="ECO:0000256" key="4">
    <source>
        <dbReference type="ARBA" id="ARBA00022741"/>
    </source>
</evidence>
<keyword evidence="6" id="KW-0067">ATP-binding</keyword>
<gene>
    <name evidence="10" type="ORF">VC83_09669</name>
</gene>
<comment type="catalytic activity">
    <reaction evidence="7">
        <text>L-threonyl-[protein] + ATP = O-phospho-L-threonyl-[protein] + ADP + H(+)</text>
        <dbReference type="Rhea" id="RHEA:46608"/>
        <dbReference type="Rhea" id="RHEA-COMP:11060"/>
        <dbReference type="Rhea" id="RHEA-COMP:11605"/>
        <dbReference type="ChEBI" id="CHEBI:15378"/>
        <dbReference type="ChEBI" id="CHEBI:30013"/>
        <dbReference type="ChEBI" id="CHEBI:30616"/>
        <dbReference type="ChEBI" id="CHEBI:61977"/>
        <dbReference type="ChEBI" id="CHEBI:456216"/>
        <dbReference type="EC" id="2.7.11.1"/>
    </reaction>
</comment>
<keyword evidence="2" id="KW-0723">Serine/threonine-protein kinase</keyword>